<dbReference type="InterPro" id="IPR000836">
    <property type="entry name" value="PRTase_dom"/>
</dbReference>
<organism evidence="4 5">
    <name type="scientific">Trichlorobacter thiogenes</name>
    <dbReference type="NCBI Taxonomy" id="115783"/>
    <lineage>
        <taxon>Bacteria</taxon>
        <taxon>Pseudomonadati</taxon>
        <taxon>Thermodesulfobacteriota</taxon>
        <taxon>Desulfuromonadia</taxon>
        <taxon>Geobacterales</taxon>
        <taxon>Geobacteraceae</taxon>
        <taxon>Trichlorobacter</taxon>
    </lineage>
</organism>
<evidence type="ECO:0000313" key="5">
    <source>
        <dbReference type="Proteomes" id="UP000190102"/>
    </source>
</evidence>
<dbReference type="GO" id="GO:0046100">
    <property type="term" value="P:hypoxanthine metabolic process"/>
    <property type="evidence" value="ECO:0007669"/>
    <property type="project" value="TreeGrafter"/>
</dbReference>
<evidence type="ECO:0000259" key="3">
    <source>
        <dbReference type="Pfam" id="PF00156"/>
    </source>
</evidence>
<sequence length="183" mass="20139">MQYDQALKVLEEADCLADRTAVEAALDRMADAITASIGKKNPMVFCIMNGGLIVTGQLLTRLTFPLELGYLHATRYGHQTSGGDLEWKALFHADVEGRTVLLVDDILDEGVTLKALADECLARGAKKVLTAVLVNKQHERKVMPGYCADFTGLELPDRFVFGYGLDYENMWRNAPGVYAVKGL</sequence>
<gene>
    <name evidence="4" type="ORF">SAMN02745119_00924</name>
</gene>
<dbReference type="STRING" id="115783.SAMN02745119_00924"/>
<dbReference type="GO" id="GO:0004422">
    <property type="term" value="F:hypoxanthine phosphoribosyltransferase activity"/>
    <property type="evidence" value="ECO:0007669"/>
    <property type="project" value="TreeGrafter"/>
</dbReference>
<dbReference type="GO" id="GO:0032263">
    <property type="term" value="P:GMP salvage"/>
    <property type="evidence" value="ECO:0007669"/>
    <property type="project" value="TreeGrafter"/>
</dbReference>
<dbReference type="GO" id="GO:0005829">
    <property type="term" value="C:cytosol"/>
    <property type="evidence" value="ECO:0007669"/>
    <property type="project" value="TreeGrafter"/>
</dbReference>
<dbReference type="Pfam" id="PF00156">
    <property type="entry name" value="Pribosyltran"/>
    <property type="match status" value="1"/>
</dbReference>
<dbReference type="CDD" id="cd06223">
    <property type="entry name" value="PRTases_typeI"/>
    <property type="match status" value="1"/>
</dbReference>
<dbReference type="PANTHER" id="PTHR43340:SF1">
    <property type="entry name" value="HYPOXANTHINE PHOSPHORIBOSYLTRANSFERASE"/>
    <property type="match status" value="1"/>
</dbReference>
<dbReference type="Gene3D" id="3.40.50.2020">
    <property type="match status" value="1"/>
</dbReference>
<comment type="catalytic activity">
    <reaction evidence="1">
        <text>GMP + diphosphate = guanine + 5-phospho-alpha-D-ribose 1-diphosphate</text>
        <dbReference type="Rhea" id="RHEA:25424"/>
        <dbReference type="ChEBI" id="CHEBI:16235"/>
        <dbReference type="ChEBI" id="CHEBI:33019"/>
        <dbReference type="ChEBI" id="CHEBI:58017"/>
        <dbReference type="ChEBI" id="CHEBI:58115"/>
        <dbReference type="EC" id="2.4.2.8"/>
    </reaction>
    <physiologicalReaction direction="right-to-left" evidence="1">
        <dbReference type="Rhea" id="RHEA:25426"/>
    </physiologicalReaction>
</comment>
<dbReference type="EMBL" id="FUWR01000003">
    <property type="protein sequence ID" value="SJZ54919.1"/>
    <property type="molecule type" value="Genomic_DNA"/>
</dbReference>
<proteinExistence type="predicted"/>
<evidence type="ECO:0000256" key="1">
    <source>
        <dbReference type="ARBA" id="ARBA00048811"/>
    </source>
</evidence>
<evidence type="ECO:0000313" key="4">
    <source>
        <dbReference type="EMBL" id="SJZ54919.1"/>
    </source>
</evidence>
<dbReference type="GO" id="GO:0000287">
    <property type="term" value="F:magnesium ion binding"/>
    <property type="evidence" value="ECO:0007669"/>
    <property type="project" value="TreeGrafter"/>
</dbReference>
<protein>
    <submittedName>
        <fullName evidence="4">Hypoxanthine phosphoribosyltransferase</fullName>
    </submittedName>
</protein>
<evidence type="ECO:0000256" key="2">
    <source>
        <dbReference type="ARBA" id="ARBA00049402"/>
    </source>
</evidence>
<accession>A0A1T4LJK1</accession>
<dbReference type="GO" id="GO:0032264">
    <property type="term" value="P:IMP salvage"/>
    <property type="evidence" value="ECO:0007669"/>
    <property type="project" value="TreeGrafter"/>
</dbReference>
<dbReference type="InterPro" id="IPR029057">
    <property type="entry name" value="PRTase-like"/>
</dbReference>
<dbReference type="RefSeq" id="WP_078789208.1">
    <property type="nucleotide sequence ID" value="NZ_FUWR01000003.1"/>
</dbReference>
<dbReference type="NCBIfam" id="NF006605">
    <property type="entry name" value="PRK09162.1"/>
    <property type="match status" value="1"/>
</dbReference>
<reference evidence="5" key="1">
    <citation type="submission" date="2017-02" db="EMBL/GenBank/DDBJ databases">
        <authorList>
            <person name="Varghese N."/>
            <person name="Submissions S."/>
        </authorList>
    </citation>
    <scope>NUCLEOTIDE SEQUENCE [LARGE SCALE GENOMIC DNA]</scope>
    <source>
        <strain evidence="5">ATCC BAA-34</strain>
    </source>
</reference>
<dbReference type="Proteomes" id="UP000190102">
    <property type="component" value="Unassembled WGS sequence"/>
</dbReference>
<dbReference type="OrthoDB" id="9802824at2"/>
<comment type="catalytic activity">
    <reaction evidence="2">
        <text>IMP + diphosphate = hypoxanthine + 5-phospho-alpha-D-ribose 1-diphosphate</text>
        <dbReference type="Rhea" id="RHEA:17973"/>
        <dbReference type="ChEBI" id="CHEBI:17368"/>
        <dbReference type="ChEBI" id="CHEBI:33019"/>
        <dbReference type="ChEBI" id="CHEBI:58017"/>
        <dbReference type="ChEBI" id="CHEBI:58053"/>
        <dbReference type="EC" id="2.4.2.8"/>
    </reaction>
    <physiologicalReaction direction="right-to-left" evidence="2">
        <dbReference type="Rhea" id="RHEA:17975"/>
    </physiologicalReaction>
</comment>
<dbReference type="InterPro" id="IPR050408">
    <property type="entry name" value="HGPRT"/>
</dbReference>
<keyword evidence="5" id="KW-1185">Reference proteome</keyword>
<feature type="domain" description="Phosphoribosyltransferase" evidence="3">
    <location>
        <begin position="16"/>
        <end position="167"/>
    </location>
</feature>
<keyword evidence="4" id="KW-0328">Glycosyltransferase</keyword>
<dbReference type="PANTHER" id="PTHR43340">
    <property type="entry name" value="HYPOXANTHINE-GUANINE PHOSPHORIBOSYLTRANSFERASE"/>
    <property type="match status" value="1"/>
</dbReference>
<dbReference type="GO" id="GO:0006178">
    <property type="term" value="P:guanine salvage"/>
    <property type="evidence" value="ECO:0007669"/>
    <property type="project" value="TreeGrafter"/>
</dbReference>
<keyword evidence="4" id="KW-0808">Transferase</keyword>
<name>A0A1T4LJK1_9BACT</name>
<dbReference type="AlphaFoldDB" id="A0A1T4LJK1"/>
<dbReference type="SUPFAM" id="SSF53271">
    <property type="entry name" value="PRTase-like"/>
    <property type="match status" value="1"/>
</dbReference>